<feature type="domain" description="F-box" evidence="1">
    <location>
        <begin position="290"/>
        <end position="337"/>
    </location>
</feature>
<evidence type="ECO:0000313" key="3">
    <source>
        <dbReference type="Proteomes" id="UP001558713"/>
    </source>
</evidence>
<dbReference type="CDD" id="cd22165">
    <property type="entry name" value="F-box_AtSKIP22-like"/>
    <property type="match status" value="1"/>
</dbReference>
<proteinExistence type="predicted"/>
<dbReference type="SUPFAM" id="SSF81383">
    <property type="entry name" value="F-box domain"/>
    <property type="match status" value="1"/>
</dbReference>
<sequence>MKLRLRRYENTKTLELEVADTCTLHDLRQQINASAPFSVYLSLNREDELLAPSPENTLRSLGITSGDLVYYSLDHSNFDASVQENTLAFLREKHQILETEESTWEDWGMDGLGPMDVELAVAGNKKLSEPFFLKHILLEKSGDTSELTTIAMSVHAVMLESGFVLFNHDSDKFRFSNELLSVSLKYTLPEKITSKETNTIEYVTVNFQPLSYMVIVYGSVGGFGYSRRRVSIDKSRFLPVIDLVMNTLKSDKEGSSSIYNDVLMFWRMVKDGIVIPLLIGLCDEAGLELPPCFMRLPTDLKMKILELLPGVSVAKMACLCRELRSLVASNNDLWKQKCLEEFKNRVVIQLGVLSVDWKEQFAAFWRKHQQERLSIQHRQFLCYDLFI</sequence>
<dbReference type="PROSITE" id="PS50181">
    <property type="entry name" value="FBOX"/>
    <property type="match status" value="1"/>
</dbReference>
<dbReference type="Gene3D" id="1.20.1280.50">
    <property type="match status" value="1"/>
</dbReference>
<dbReference type="SMART" id="SM00256">
    <property type="entry name" value="FBOX"/>
    <property type="match status" value="1"/>
</dbReference>
<name>A0ABD0ZML9_CARAN</name>
<keyword evidence="3" id="KW-1185">Reference proteome</keyword>
<dbReference type="PANTHER" id="PTHR47602:SF2">
    <property type="entry name" value="F-BOX PROTEIN SKIP22"/>
    <property type="match status" value="1"/>
</dbReference>
<comment type="caution">
    <text evidence="2">The sequence shown here is derived from an EMBL/GenBank/DDBJ whole genome shotgun (WGS) entry which is preliminary data.</text>
</comment>
<evidence type="ECO:0000313" key="2">
    <source>
        <dbReference type="EMBL" id="KAL1195903.1"/>
    </source>
</evidence>
<dbReference type="EMBL" id="JBANAX010000716">
    <property type="protein sequence ID" value="KAL1195903.1"/>
    <property type="molecule type" value="Genomic_DNA"/>
</dbReference>
<dbReference type="Proteomes" id="UP001558713">
    <property type="component" value="Unassembled WGS sequence"/>
</dbReference>
<dbReference type="Pfam" id="PF00646">
    <property type="entry name" value="F-box"/>
    <property type="match status" value="1"/>
</dbReference>
<dbReference type="PANTHER" id="PTHR47602">
    <property type="entry name" value="F-BOX PROTEIN SKIP22"/>
    <property type="match status" value="1"/>
</dbReference>
<dbReference type="Gene3D" id="3.40.1000.30">
    <property type="match status" value="1"/>
</dbReference>
<protein>
    <submittedName>
        <fullName evidence="2">F-box protein SKIP22</fullName>
    </submittedName>
</protein>
<gene>
    <name evidence="2" type="ORF">V5N11_027761</name>
</gene>
<organism evidence="2 3">
    <name type="scientific">Cardamine amara subsp. amara</name>
    <dbReference type="NCBI Taxonomy" id="228776"/>
    <lineage>
        <taxon>Eukaryota</taxon>
        <taxon>Viridiplantae</taxon>
        <taxon>Streptophyta</taxon>
        <taxon>Embryophyta</taxon>
        <taxon>Tracheophyta</taxon>
        <taxon>Spermatophyta</taxon>
        <taxon>Magnoliopsida</taxon>
        <taxon>eudicotyledons</taxon>
        <taxon>Gunneridae</taxon>
        <taxon>Pentapetalae</taxon>
        <taxon>rosids</taxon>
        <taxon>malvids</taxon>
        <taxon>Brassicales</taxon>
        <taxon>Brassicaceae</taxon>
        <taxon>Cardamineae</taxon>
        <taxon>Cardamine</taxon>
    </lineage>
</organism>
<dbReference type="AlphaFoldDB" id="A0ABD0ZML9"/>
<dbReference type="InterPro" id="IPR036047">
    <property type="entry name" value="F-box-like_dom_sf"/>
</dbReference>
<dbReference type="InterPro" id="IPR001810">
    <property type="entry name" value="F-box_dom"/>
</dbReference>
<accession>A0ABD0ZML9</accession>
<evidence type="ECO:0000259" key="1">
    <source>
        <dbReference type="PROSITE" id="PS50181"/>
    </source>
</evidence>
<reference evidence="2 3" key="1">
    <citation type="submission" date="2024-04" db="EMBL/GenBank/DDBJ databases">
        <title>Genome assembly C_amara_ONT_v2.</title>
        <authorList>
            <person name="Yant L."/>
            <person name="Moore C."/>
            <person name="Slenker M."/>
        </authorList>
    </citation>
    <scope>NUCLEOTIDE SEQUENCE [LARGE SCALE GENOMIC DNA]</scope>
    <source>
        <tissue evidence="2">Leaf</tissue>
    </source>
</reference>